<feature type="compositionally biased region" description="Polar residues" evidence="1">
    <location>
        <begin position="134"/>
        <end position="157"/>
    </location>
</feature>
<feature type="compositionally biased region" description="Low complexity" evidence="1">
    <location>
        <begin position="49"/>
        <end position="69"/>
    </location>
</feature>
<evidence type="ECO:0000256" key="1">
    <source>
        <dbReference type="SAM" id="MobiDB-lite"/>
    </source>
</evidence>
<feature type="region of interest" description="Disordered" evidence="1">
    <location>
        <begin position="122"/>
        <end position="171"/>
    </location>
</feature>
<reference evidence="2" key="1">
    <citation type="submission" date="2023-01" db="EMBL/GenBank/DDBJ databases">
        <title>Colletotrichum chrysophilum M932 genome sequence.</title>
        <authorList>
            <person name="Baroncelli R."/>
        </authorList>
    </citation>
    <scope>NUCLEOTIDE SEQUENCE</scope>
    <source>
        <strain evidence="2">M932</strain>
    </source>
</reference>
<organism evidence="2 3">
    <name type="scientific">Colletotrichum chrysophilum</name>
    <dbReference type="NCBI Taxonomy" id="1836956"/>
    <lineage>
        <taxon>Eukaryota</taxon>
        <taxon>Fungi</taxon>
        <taxon>Dikarya</taxon>
        <taxon>Ascomycota</taxon>
        <taxon>Pezizomycotina</taxon>
        <taxon>Sordariomycetes</taxon>
        <taxon>Hypocreomycetidae</taxon>
        <taxon>Glomerellales</taxon>
        <taxon>Glomerellaceae</taxon>
        <taxon>Colletotrichum</taxon>
        <taxon>Colletotrichum gloeosporioides species complex</taxon>
    </lineage>
</organism>
<protein>
    <submittedName>
        <fullName evidence="2">Uncharacterized protein</fullName>
    </submittedName>
</protein>
<sequence>MDDGDPAKLQCAAQNEKVDLLLPSSCSISSFATNSTSSSHLRKASLDSLFPQRPSFPPSSSFSPLHPKLTSSRANLSVSVDRVPSTDTTSSFPLIIAYTWQPWRPAQAGLTTTHSRSSSLSSWASRVSAKPHSSRGSCTTPSTTCTKRPLASTSFPRQDSPRHQGVWRGRY</sequence>
<keyword evidence="3" id="KW-1185">Reference proteome</keyword>
<dbReference type="EMBL" id="JAQOWY010000168">
    <property type="protein sequence ID" value="KAK1848542.1"/>
    <property type="molecule type" value="Genomic_DNA"/>
</dbReference>
<dbReference type="Proteomes" id="UP001243330">
    <property type="component" value="Unassembled WGS sequence"/>
</dbReference>
<dbReference type="AlphaFoldDB" id="A0AAD9AKS5"/>
<evidence type="ECO:0000313" key="3">
    <source>
        <dbReference type="Proteomes" id="UP001243330"/>
    </source>
</evidence>
<accession>A0AAD9AKS5</accession>
<comment type="caution">
    <text evidence="2">The sequence shown here is derived from an EMBL/GenBank/DDBJ whole genome shotgun (WGS) entry which is preliminary data.</text>
</comment>
<name>A0AAD9AKS5_9PEZI</name>
<feature type="region of interest" description="Disordered" evidence="1">
    <location>
        <begin position="49"/>
        <end position="87"/>
    </location>
</feature>
<gene>
    <name evidence="2" type="ORF">CCHR01_08807</name>
</gene>
<evidence type="ECO:0000313" key="2">
    <source>
        <dbReference type="EMBL" id="KAK1848542.1"/>
    </source>
</evidence>
<proteinExistence type="predicted"/>